<gene>
    <name evidence="2" type="ORF">SAMN03080606_00448</name>
</gene>
<keyword evidence="3" id="KW-1185">Reference proteome</keyword>
<evidence type="ECO:0000313" key="3">
    <source>
        <dbReference type="Proteomes" id="UP000198636"/>
    </source>
</evidence>
<dbReference type="OrthoDB" id="9813321at2"/>
<dbReference type="Proteomes" id="UP000198636">
    <property type="component" value="Unassembled WGS sequence"/>
</dbReference>
<proteinExistence type="predicted"/>
<feature type="domain" description="Putative regulatory protein FmdB zinc ribbon" evidence="1">
    <location>
        <begin position="1"/>
        <end position="43"/>
    </location>
</feature>
<dbReference type="RefSeq" id="WP_091539482.1">
    <property type="nucleotide sequence ID" value="NZ_FMUS01000002.1"/>
</dbReference>
<dbReference type="AlphaFoldDB" id="A0A1G5BKQ6"/>
<evidence type="ECO:0000313" key="2">
    <source>
        <dbReference type="EMBL" id="SCX90733.1"/>
    </source>
</evidence>
<sequence>MPLYEYICNECGNSFDELRRSEDMDKEIVCTKCGSVKTVRKLSAFGVGGGNGNKTQCARKNQCGGG</sequence>
<organism evidence="2 3">
    <name type="scientific">Alkaliphilus peptidifermentans DSM 18978</name>
    <dbReference type="NCBI Taxonomy" id="1120976"/>
    <lineage>
        <taxon>Bacteria</taxon>
        <taxon>Bacillati</taxon>
        <taxon>Bacillota</taxon>
        <taxon>Clostridia</taxon>
        <taxon>Peptostreptococcales</taxon>
        <taxon>Natronincolaceae</taxon>
        <taxon>Alkaliphilus</taxon>
    </lineage>
</organism>
<dbReference type="STRING" id="1120976.SAMN03080606_00448"/>
<dbReference type="Gene3D" id="2.20.28.30">
    <property type="entry name" value="RNA polymerase ii, chain L"/>
    <property type="match status" value="1"/>
</dbReference>
<evidence type="ECO:0000259" key="1">
    <source>
        <dbReference type="SMART" id="SM00834"/>
    </source>
</evidence>
<dbReference type="SMART" id="SM00834">
    <property type="entry name" value="CxxC_CXXC_SSSS"/>
    <property type="match status" value="1"/>
</dbReference>
<accession>A0A1G5BKQ6</accession>
<protein>
    <submittedName>
        <fullName evidence="2">Putative regulatory protein, FmdB family</fullName>
    </submittedName>
</protein>
<name>A0A1G5BKQ6_9FIRM</name>
<dbReference type="NCBIfam" id="TIGR02605">
    <property type="entry name" value="CxxC_CxxC_SSSS"/>
    <property type="match status" value="1"/>
</dbReference>
<dbReference type="EMBL" id="FMUS01000002">
    <property type="protein sequence ID" value="SCX90733.1"/>
    <property type="molecule type" value="Genomic_DNA"/>
</dbReference>
<reference evidence="2 3" key="1">
    <citation type="submission" date="2016-10" db="EMBL/GenBank/DDBJ databases">
        <authorList>
            <person name="de Groot N.N."/>
        </authorList>
    </citation>
    <scope>NUCLEOTIDE SEQUENCE [LARGE SCALE GENOMIC DNA]</scope>
    <source>
        <strain evidence="2 3">DSM 18978</strain>
    </source>
</reference>
<dbReference type="InterPro" id="IPR013429">
    <property type="entry name" value="Regulatory_FmdB_Zinc_ribbon"/>
</dbReference>
<dbReference type="Pfam" id="PF09723">
    <property type="entry name" value="Zn_ribbon_8"/>
    <property type="match status" value="1"/>
</dbReference>